<sequence>MKRNGNHRSYSSPQPLERRPEARAFKIEDLLAEVRLGRIRIPSFQRPLSWDRKDASKLVDSLYRGYPIGTLLFWETAAEPGEMRFGSITVTAGGRTDALWVVDGQQRIVSMARILLASEADNDAFALYFDLDRIEFVPPPSAAAQSGDAARWLPMTEVLDSERLFQWLMAKSSISKERRDRAFQLGKRIREYDIPAYVVRTDSEEILREVFSRVNSTGKGLKAPQVFDALHGARTHSRPATIKDIVTELEPLGFGRVEEQTLYKLLRVLQGVPVIQGGSDGPLRLSLGEAEQAYRQTTEAAKRVIQFLKEESGIPHYELLPYKQPLVTLGKFFSHHPAANARSRDLLVRWLWRGALNGSHQGDTVSTRKALDRIDPDNEALSVQRMLDMVKQKPDIYPSATEPFNFRYSASKLQALALIALAPRDLESGKLLHLGEKADRLFDQEIPFHQVLAYKTPTQNGLYLSAANRLAHPHRSGGLRRLLLNVADPAVLVSHGITDVAMQALRDGDAAQFLILRAEHLQRHFERFFEQYARWDEPDRPPLASLIVSDEEE</sequence>
<comment type="caution">
    <text evidence="2">The sequence shown here is derived from an EMBL/GenBank/DDBJ whole genome shotgun (WGS) entry which is preliminary data.</text>
</comment>
<organism evidence="2 3">
    <name type="scientific">Methylomonas fluvii</name>
    <dbReference type="NCBI Taxonomy" id="1854564"/>
    <lineage>
        <taxon>Bacteria</taxon>
        <taxon>Pseudomonadati</taxon>
        <taxon>Pseudomonadota</taxon>
        <taxon>Gammaproteobacteria</taxon>
        <taxon>Methylococcales</taxon>
        <taxon>Methylococcaceae</taxon>
        <taxon>Methylomonas</taxon>
    </lineage>
</organism>
<accession>A0ABR9DHM0</accession>
<proteinExistence type="predicted"/>
<dbReference type="PANTHER" id="PTHR37292">
    <property type="entry name" value="VNG6097C"/>
    <property type="match status" value="1"/>
</dbReference>
<protein>
    <submittedName>
        <fullName evidence="2">DUF262 domain-containing protein</fullName>
    </submittedName>
</protein>
<feature type="domain" description="GmrSD restriction endonucleases N-terminal" evidence="1">
    <location>
        <begin position="27"/>
        <end position="230"/>
    </location>
</feature>
<gene>
    <name evidence="2" type="ORF">EBB_18990</name>
</gene>
<dbReference type="Proteomes" id="UP000641152">
    <property type="component" value="Unassembled WGS sequence"/>
</dbReference>
<reference evidence="2 3" key="1">
    <citation type="submission" date="2020-09" db="EMBL/GenBank/DDBJ databases">
        <title>Methylomonas albis sp. nov. and Methylomonas fluvii sp. nov.: Two cold-adapted methanotrophs from the River Elbe and an amended description of Methylovulum psychrotolerans strain Eb1.</title>
        <authorList>
            <person name="Bussmann I.K."/>
            <person name="Klings K.-W."/>
            <person name="Warnstedt J."/>
            <person name="Hoppert M."/>
            <person name="Saborowski A."/>
            <person name="Horn F."/>
            <person name="Liebner S."/>
        </authorList>
    </citation>
    <scope>NUCLEOTIDE SEQUENCE [LARGE SCALE GENOMIC DNA]</scope>
    <source>
        <strain evidence="2 3">EbB</strain>
    </source>
</reference>
<dbReference type="PANTHER" id="PTHR37292:SF2">
    <property type="entry name" value="DUF262 DOMAIN-CONTAINING PROTEIN"/>
    <property type="match status" value="1"/>
</dbReference>
<dbReference type="EMBL" id="JACXST010000003">
    <property type="protein sequence ID" value="MBD9362555.1"/>
    <property type="molecule type" value="Genomic_DNA"/>
</dbReference>
<dbReference type="InterPro" id="IPR004919">
    <property type="entry name" value="GmrSD_N"/>
</dbReference>
<dbReference type="Pfam" id="PF03235">
    <property type="entry name" value="GmrSD_N"/>
    <property type="match status" value="1"/>
</dbReference>
<name>A0ABR9DHM0_9GAMM</name>
<keyword evidence="3" id="KW-1185">Reference proteome</keyword>
<evidence type="ECO:0000259" key="1">
    <source>
        <dbReference type="Pfam" id="PF03235"/>
    </source>
</evidence>
<evidence type="ECO:0000313" key="2">
    <source>
        <dbReference type="EMBL" id="MBD9362555.1"/>
    </source>
</evidence>
<evidence type="ECO:0000313" key="3">
    <source>
        <dbReference type="Proteomes" id="UP000641152"/>
    </source>
</evidence>